<feature type="binding site" evidence="12">
    <location>
        <position position="125"/>
    </location>
    <ligand>
        <name>[4Fe-4S] cluster</name>
        <dbReference type="ChEBI" id="CHEBI:49883"/>
        <note>4Fe-4S-S-AdoMet</note>
    </ligand>
</feature>
<feature type="binding site" evidence="12">
    <location>
        <position position="197"/>
    </location>
    <ligand>
        <name>S-adenosyl-L-methionine</name>
        <dbReference type="ChEBI" id="CHEBI:59789"/>
    </ligand>
</feature>
<keyword evidence="7 12" id="KW-0949">S-adenosyl-L-methionine</keyword>
<dbReference type="GO" id="GO:0070475">
    <property type="term" value="P:rRNA base methylation"/>
    <property type="evidence" value="ECO:0007669"/>
    <property type="project" value="UniProtKB-UniRule"/>
</dbReference>
<comment type="subcellular location">
    <subcellularLocation>
        <location evidence="1 12">Cytoplasm</location>
    </subcellularLocation>
</comment>
<comment type="caution">
    <text evidence="12">Lacks conserved residue(s) required for the propagation of feature annotation.</text>
</comment>
<evidence type="ECO:0000313" key="17">
    <source>
        <dbReference type="Proteomes" id="UP000462865"/>
    </source>
</evidence>
<evidence type="ECO:0000256" key="1">
    <source>
        <dbReference type="ARBA" id="ARBA00004496"/>
    </source>
</evidence>
<keyword evidence="4 12" id="KW-0698">rRNA processing</keyword>
<dbReference type="InterPro" id="IPR004383">
    <property type="entry name" value="rRNA_lsu_MTrfase_RlmN/Cfr"/>
</dbReference>
<comment type="cofactor">
    <cofactor evidence="12">
        <name>[4Fe-4S] cluster</name>
        <dbReference type="ChEBI" id="CHEBI:49883"/>
    </cofactor>
    <text evidence="12">Binds 1 [4Fe-4S] cluster. The cluster is coordinated with 3 cysteines and an exchangeable S-adenosyl-L-methionine.</text>
</comment>
<comment type="catalytic activity">
    <reaction evidence="12">
        <text>adenosine(37) in tRNA + 2 reduced [2Fe-2S]-[ferredoxin] + 2 S-adenosyl-L-methionine = 2-methyladenosine(37) in tRNA + 5'-deoxyadenosine + L-methionine + 2 oxidized [2Fe-2S]-[ferredoxin] + S-adenosyl-L-homocysteine</text>
        <dbReference type="Rhea" id="RHEA:43332"/>
        <dbReference type="Rhea" id="RHEA-COMP:10000"/>
        <dbReference type="Rhea" id="RHEA-COMP:10001"/>
        <dbReference type="Rhea" id="RHEA-COMP:10162"/>
        <dbReference type="Rhea" id="RHEA-COMP:10485"/>
        <dbReference type="ChEBI" id="CHEBI:17319"/>
        <dbReference type="ChEBI" id="CHEBI:33737"/>
        <dbReference type="ChEBI" id="CHEBI:33738"/>
        <dbReference type="ChEBI" id="CHEBI:57844"/>
        <dbReference type="ChEBI" id="CHEBI:57856"/>
        <dbReference type="ChEBI" id="CHEBI:59789"/>
        <dbReference type="ChEBI" id="CHEBI:74411"/>
        <dbReference type="ChEBI" id="CHEBI:74497"/>
        <dbReference type="EC" id="2.1.1.192"/>
    </reaction>
</comment>
<dbReference type="NCBIfam" id="TIGR00048">
    <property type="entry name" value="rRNA_mod_RlmN"/>
    <property type="match status" value="1"/>
</dbReference>
<dbReference type="Proteomes" id="UP000285258">
    <property type="component" value="Unassembled WGS sequence"/>
</dbReference>
<keyword evidence="8 12" id="KW-0819">tRNA processing</keyword>
<dbReference type="InterPro" id="IPR040072">
    <property type="entry name" value="Methyltransferase_A"/>
</dbReference>
<dbReference type="Proteomes" id="UP000462865">
    <property type="component" value="Unassembled WGS sequence"/>
</dbReference>
<feature type="binding site" evidence="12">
    <location>
        <position position="296"/>
    </location>
    <ligand>
        <name>S-adenosyl-L-methionine</name>
        <dbReference type="ChEBI" id="CHEBI:59789"/>
    </ligand>
</feature>
<dbReference type="Pfam" id="PF04055">
    <property type="entry name" value="Radical_SAM"/>
    <property type="match status" value="1"/>
</dbReference>
<evidence type="ECO:0000313" key="14">
    <source>
        <dbReference type="EMBL" id="MSA94701.1"/>
    </source>
</evidence>
<evidence type="ECO:0000256" key="6">
    <source>
        <dbReference type="ARBA" id="ARBA00022679"/>
    </source>
</evidence>
<dbReference type="InterPro" id="IPR007197">
    <property type="entry name" value="rSAM"/>
</dbReference>
<dbReference type="SUPFAM" id="SSF102114">
    <property type="entry name" value="Radical SAM enzymes"/>
    <property type="match status" value="1"/>
</dbReference>
<dbReference type="SFLD" id="SFLDS00029">
    <property type="entry name" value="Radical_SAM"/>
    <property type="match status" value="1"/>
</dbReference>
<evidence type="ECO:0000256" key="10">
    <source>
        <dbReference type="ARBA" id="ARBA00023004"/>
    </source>
</evidence>
<feature type="active site" description="Proton acceptor" evidence="12">
    <location>
        <position position="97"/>
    </location>
</feature>
<accession>A0A423UNN0</accession>
<dbReference type="GO" id="GO:0002935">
    <property type="term" value="F:tRNA (adenine(37)-C2)-methyltransferase activity"/>
    <property type="evidence" value="ECO:0007669"/>
    <property type="project" value="UniProtKB-UniRule"/>
</dbReference>
<organism evidence="15 16">
    <name type="scientific">Gordonibacter urolithinfaciens</name>
    <dbReference type="NCBI Taxonomy" id="1335613"/>
    <lineage>
        <taxon>Bacteria</taxon>
        <taxon>Bacillati</taxon>
        <taxon>Actinomycetota</taxon>
        <taxon>Coriobacteriia</taxon>
        <taxon>Eggerthellales</taxon>
        <taxon>Eggerthellaceae</taxon>
        <taxon>Gordonibacter</taxon>
    </lineage>
</organism>
<dbReference type="GO" id="GO:0051539">
    <property type="term" value="F:4 iron, 4 sulfur cluster binding"/>
    <property type="evidence" value="ECO:0007669"/>
    <property type="project" value="UniProtKB-UniRule"/>
</dbReference>
<dbReference type="InterPro" id="IPR048641">
    <property type="entry name" value="RlmN_N"/>
</dbReference>
<comment type="similarity">
    <text evidence="12">Belongs to the radical SAM superfamily. RlmN family.</text>
</comment>
<dbReference type="CDD" id="cd01335">
    <property type="entry name" value="Radical_SAM"/>
    <property type="match status" value="1"/>
</dbReference>
<feature type="binding site" evidence="12">
    <location>
        <position position="122"/>
    </location>
    <ligand>
        <name>[4Fe-4S] cluster</name>
        <dbReference type="ChEBI" id="CHEBI:49883"/>
        <note>4Fe-4S-S-AdoMet</note>
    </ligand>
</feature>
<feature type="active site" description="S-methylcysteine intermediate" evidence="12">
    <location>
        <position position="339"/>
    </location>
</feature>
<keyword evidence="6 12" id="KW-0808">Transferase</keyword>
<dbReference type="GO" id="GO:0046872">
    <property type="term" value="F:metal ion binding"/>
    <property type="evidence" value="ECO:0007669"/>
    <property type="project" value="UniProtKB-KW"/>
</dbReference>
<dbReference type="Pfam" id="PF21016">
    <property type="entry name" value="RlmN_N"/>
    <property type="match status" value="1"/>
</dbReference>
<reference evidence="15" key="3">
    <citation type="journal article" date="2019" name="Microbiol. Resour. Announc.">
        <title>Draft Genome Sequences of Type Strains of Gordonibacter faecihominis, Paraeggerthella hongkongensis, Parvibacter caecicola,Slackia equolifaciens, Slackia faecicanis, and Slackia isoflavoniconvertens.</title>
        <authorList>
            <person name="Danylec N."/>
            <person name="Stoll D.A."/>
            <person name="Dotsch A."/>
            <person name="Huch M."/>
        </authorList>
    </citation>
    <scope>NUCLEOTIDE SEQUENCE</scope>
    <source>
        <strain evidence="15">DSM 27213</strain>
    </source>
</reference>
<evidence type="ECO:0000256" key="7">
    <source>
        <dbReference type="ARBA" id="ARBA00022691"/>
    </source>
</evidence>
<reference evidence="15" key="2">
    <citation type="journal article" date="2019" name="Int. J. Syst. Evol. Microbiol.">
        <title>Gordonibacter faecihominis is a later heterotypic synonym of Gordonibacter urolithinfaciens.</title>
        <authorList>
            <person name="Danylec N."/>
            <person name="Stoll D.A."/>
            <person name="Huch M."/>
        </authorList>
    </citation>
    <scope>NUCLEOTIDE SEQUENCE</scope>
    <source>
        <strain evidence="15">DSM 27213</strain>
    </source>
</reference>
<dbReference type="FunFam" id="3.20.20.70:FF:000014">
    <property type="entry name" value="Probable dual-specificity RNA methyltransferase RlmN"/>
    <property type="match status" value="1"/>
</dbReference>
<dbReference type="GO" id="GO:0070040">
    <property type="term" value="F:rRNA (adenine(2503)-C2-)-methyltransferase activity"/>
    <property type="evidence" value="ECO:0007669"/>
    <property type="project" value="UniProtKB-UniRule"/>
</dbReference>
<dbReference type="GO" id="GO:0030488">
    <property type="term" value="P:tRNA methylation"/>
    <property type="evidence" value="ECO:0007669"/>
    <property type="project" value="UniProtKB-UniRule"/>
</dbReference>
<dbReference type="PANTHER" id="PTHR30544">
    <property type="entry name" value="23S RRNA METHYLTRANSFERASE"/>
    <property type="match status" value="1"/>
</dbReference>
<name>A0A423UNN0_9ACTN</name>
<dbReference type="EMBL" id="WKZA01000021">
    <property type="protein sequence ID" value="MSA94701.1"/>
    <property type="molecule type" value="Genomic_DNA"/>
</dbReference>
<keyword evidence="11 12" id="KW-0411">Iron-sulfur</keyword>
<dbReference type="PANTHER" id="PTHR30544:SF5">
    <property type="entry name" value="RADICAL SAM CORE DOMAIN-CONTAINING PROTEIN"/>
    <property type="match status" value="1"/>
</dbReference>
<protein>
    <recommendedName>
        <fullName evidence="12">Probable dual-specificity RNA methyltransferase RlmN</fullName>
        <ecNumber evidence="12">2.1.1.192</ecNumber>
    </recommendedName>
    <alternativeName>
        <fullName evidence="12">23S rRNA (adenine(2503)-C(2))-methyltransferase</fullName>
    </alternativeName>
    <alternativeName>
        <fullName evidence="12">23S rRNA m2A2503 methyltransferase</fullName>
    </alternativeName>
    <alternativeName>
        <fullName evidence="12">Ribosomal RNA large subunit methyltransferase N</fullName>
    </alternativeName>
    <alternativeName>
        <fullName evidence="12">tRNA (adenine(37)-C(2))-methyltransferase</fullName>
    </alternativeName>
    <alternativeName>
        <fullName evidence="12">tRNA m2A37 methyltransferase</fullName>
    </alternativeName>
</protein>
<feature type="binding site" evidence="12">
    <location>
        <begin position="165"/>
        <end position="166"/>
    </location>
    <ligand>
        <name>S-adenosyl-L-methionine</name>
        <dbReference type="ChEBI" id="CHEBI:59789"/>
    </ligand>
</feature>
<evidence type="ECO:0000259" key="13">
    <source>
        <dbReference type="PROSITE" id="PS51918"/>
    </source>
</evidence>
<dbReference type="GO" id="GO:0005737">
    <property type="term" value="C:cytoplasm"/>
    <property type="evidence" value="ECO:0007669"/>
    <property type="project" value="UniProtKB-SubCell"/>
</dbReference>
<evidence type="ECO:0000256" key="8">
    <source>
        <dbReference type="ARBA" id="ARBA00022694"/>
    </source>
</evidence>
<keyword evidence="12" id="KW-1015">Disulfide bond</keyword>
<evidence type="ECO:0000256" key="12">
    <source>
        <dbReference type="HAMAP-Rule" id="MF_01849"/>
    </source>
</evidence>
<dbReference type="Gene3D" id="3.20.20.70">
    <property type="entry name" value="Aldolase class I"/>
    <property type="match status" value="1"/>
</dbReference>
<gene>
    <name evidence="12 15" type="primary">rlmN</name>
    <name evidence="15" type="ORF">DMP12_00345</name>
    <name evidence="14" type="ORF">GKG38_06445</name>
</gene>
<keyword evidence="9 12" id="KW-0479">Metal-binding</keyword>
<evidence type="ECO:0000313" key="16">
    <source>
        <dbReference type="Proteomes" id="UP000285258"/>
    </source>
</evidence>
<keyword evidence="3 12" id="KW-0963">Cytoplasm</keyword>
<comment type="miscellaneous">
    <text evidence="12">Reaction proceeds by a ping-pong mechanism involving intermediate methylation of a conserved cysteine residue.</text>
</comment>
<dbReference type="GO" id="GO:0019843">
    <property type="term" value="F:rRNA binding"/>
    <property type="evidence" value="ECO:0007669"/>
    <property type="project" value="UniProtKB-UniRule"/>
</dbReference>
<dbReference type="Gene3D" id="1.10.150.530">
    <property type="match status" value="1"/>
</dbReference>
<evidence type="ECO:0000256" key="2">
    <source>
        <dbReference type="ARBA" id="ARBA00022485"/>
    </source>
</evidence>
<keyword evidence="10 12" id="KW-0408">Iron</keyword>
<dbReference type="InterPro" id="IPR027492">
    <property type="entry name" value="RNA_MTrfase_RlmN"/>
</dbReference>
<dbReference type="SFLD" id="SFLDF00275">
    <property type="entry name" value="adenosine_C2_methyltransferase"/>
    <property type="match status" value="1"/>
</dbReference>
<comment type="function">
    <text evidence="12">Specifically methylates position 2 of adenine 2503 in 23S rRNA and position 2 of adenine 37 in tRNAs.</text>
</comment>
<evidence type="ECO:0000313" key="15">
    <source>
        <dbReference type="EMBL" id="ROT92001.1"/>
    </source>
</evidence>
<feature type="domain" description="Radical SAM core" evidence="13">
    <location>
        <begin position="104"/>
        <end position="336"/>
    </location>
</feature>
<feature type="binding site" evidence="12">
    <location>
        <position position="118"/>
    </location>
    <ligand>
        <name>[4Fe-4S] cluster</name>
        <dbReference type="ChEBI" id="CHEBI:49883"/>
        <note>4Fe-4S-S-AdoMet</note>
    </ligand>
</feature>
<dbReference type="HAMAP" id="MF_01849">
    <property type="entry name" value="RNA_methyltr_RlmN"/>
    <property type="match status" value="1"/>
</dbReference>
<keyword evidence="5 12" id="KW-0489">Methyltransferase</keyword>
<keyword evidence="2 12" id="KW-0004">4Fe-4S</keyword>
<proteinExistence type="inferred from homology"/>
<dbReference type="InterPro" id="IPR058240">
    <property type="entry name" value="rSAM_sf"/>
</dbReference>
<evidence type="ECO:0000256" key="5">
    <source>
        <dbReference type="ARBA" id="ARBA00022603"/>
    </source>
</evidence>
<comment type="caution">
    <text evidence="15">The sequence shown here is derived from an EMBL/GenBank/DDBJ whole genome shotgun (WGS) entry which is preliminary data.</text>
</comment>
<sequence>MRYNAAMIKPIKTYSLEELQQLMKELGQPAFRAKQLYEWLYLHNASSYDEMTNLPRTLREQLSIDYPLFVSNVADSQTSQDGTTKYVISYHDGARVETVAIPSSDGRLTVCCSTQAGCAMGCAFCATGKEGFTRNLSAGEIVEQVLIAQTRMGKRVSNVVAMGQGEPFLNYEQTLSALRILNDERLLNIGARHITLSTCGILSGIDRLGTEPEQFTLAVSLHAAIQRTRDKIMPGVANYELGKLKTALLKYLERTNRRITLEYAMMNSVNDNENDLKALIEFCEGLLCHVNLIPLNEIEESEFSPSKIQTMNQWYLSLNKSGIETTIRHSRGSDIAGACGQLKNAVKHL</sequence>
<dbReference type="SFLD" id="SFLDG01062">
    <property type="entry name" value="methyltransferase_(Class_A)"/>
    <property type="match status" value="1"/>
</dbReference>
<dbReference type="AlphaFoldDB" id="A0A423UNN0"/>
<dbReference type="GO" id="GO:0000049">
    <property type="term" value="F:tRNA binding"/>
    <property type="evidence" value="ECO:0007669"/>
    <property type="project" value="UniProtKB-UniRule"/>
</dbReference>
<feature type="binding site" evidence="12">
    <location>
        <begin position="220"/>
        <end position="222"/>
    </location>
    <ligand>
        <name>S-adenosyl-L-methionine</name>
        <dbReference type="ChEBI" id="CHEBI:59789"/>
    </ligand>
</feature>
<reference evidence="14 17" key="4">
    <citation type="journal article" date="2019" name="Nat. Med.">
        <title>A library of human gut bacterial isolates paired with longitudinal multiomics data enables mechanistic microbiome research.</title>
        <authorList>
            <person name="Poyet M."/>
            <person name="Groussin M."/>
            <person name="Gibbons S.M."/>
            <person name="Avila-Pacheco J."/>
            <person name="Jiang X."/>
            <person name="Kearney S.M."/>
            <person name="Perrotta A.R."/>
            <person name="Berdy B."/>
            <person name="Zhao S."/>
            <person name="Lieberman T.D."/>
            <person name="Swanson P.K."/>
            <person name="Smith M."/>
            <person name="Roesemann S."/>
            <person name="Alexander J.E."/>
            <person name="Rich S.A."/>
            <person name="Livny J."/>
            <person name="Vlamakis H."/>
            <person name="Clish C."/>
            <person name="Bullock K."/>
            <person name="Deik A."/>
            <person name="Scott J."/>
            <person name="Pierce K.A."/>
            <person name="Xavier R.J."/>
            <person name="Alm E.J."/>
        </authorList>
    </citation>
    <scope>NUCLEOTIDE SEQUENCE [LARGE SCALE GENOMIC DNA]</scope>
    <source>
        <strain evidence="14 17">BIOML-A1</strain>
    </source>
</reference>
<dbReference type="EMBL" id="QIBW01000001">
    <property type="protein sequence ID" value="ROT92001.1"/>
    <property type="molecule type" value="Genomic_DNA"/>
</dbReference>
<evidence type="ECO:0000256" key="3">
    <source>
        <dbReference type="ARBA" id="ARBA00022490"/>
    </source>
</evidence>
<dbReference type="PROSITE" id="PS51918">
    <property type="entry name" value="RADICAL_SAM"/>
    <property type="match status" value="1"/>
</dbReference>
<dbReference type="EC" id="2.1.1.192" evidence="12"/>
<reference evidence="16" key="1">
    <citation type="submission" date="2018-05" db="EMBL/GenBank/DDBJ databases">
        <title>Genome Sequencing of selected type strains of the family Eggerthellaceae.</title>
        <authorList>
            <person name="Danylec N."/>
            <person name="Stoll D.A."/>
            <person name="Doetsch A."/>
            <person name="Huch M."/>
        </authorList>
    </citation>
    <scope>NUCLEOTIDE SEQUENCE [LARGE SCALE GENOMIC DNA]</scope>
    <source>
        <strain evidence="16">DSM 27213</strain>
    </source>
</reference>
<dbReference type="InterPro" id="IPR013785">
    <property type="entry name" value="Aldolase_TIM"/>
</dbReference>
<dbReference type="PIRSF" id="PIRSF006004">
    <property type="entry name" value="CHP00048"/>
    <property type="match status" value="1"/>
</dbReference>
<evidence type="ECO:0000256" key="11">
    <source>
        <dbReference type="ARBA" id="ARBA00023014"/>
    </source>
</evidence>
<evidence type="ECO:0000256" key="9">
    <source>
        <dbReference type="ARBA" id="ARBA00022723"/>
    </source>
</evidence>
<comment type="catalytic activity">
    <reaction evidence="12">
        <text>adenosine(2503) in 23S rRNA + 2 reduced [2Fe-2S]-[ferredoxin] + 2 S-adenosyl-L-methionine = 2-methyladenosine(2503) in 23S rRNA + 5'-deoxyadenosine + L-methionine + 2 oxidized [2Fe-2S]-[ferredoxin] + S-adenosyl-L-homocysteine</text>
        <dbReference type="Rhea" id="RHEA:42916"/>
        <dbReference type="Rhea" id="RHEA-COMP:10000"/>
        <dbReference type="Rhea" id="RHEA-COMP:10001"/>
        <dbReference type="Rhea" id="RHEA-COMP:10152"/>
        <dbReference type="Rhea" id="RHEA-COMP:10282"/>
        <dbReference type="ChEBI" id="CHEBI:17319"/>
        <dbReference type="ChEBI" id="CHEBI:33737"/>
        <dbReference type="ChEBI" id="CHEBI:33738"/>
        <dbReference type="ChEBI" id="CHEBI:57844"/>
        <dbReference type="ChEBI" id="CHEBI:57856"/>
        <dbReference type="ChEBI" id="CHEBI:59789"/>
        <dbReference type="ChEBI" id="CHEBI:74411"/>
        <dbReference type="ChEBI" id="CHEBI:74497"/>
        <dbReference type="EC" id="2.1.1.192"/>
    </reaction>
</comment>
<evidence type="ECO:0000256" key="4">
    <source>
        <dbReference type="ARBA" id="ARBA00022552"/>
    </source>
</evidence>